<organism evidence="8 9">
    <name type="scientific">Wallemia hederae</name>
    <dbReference type="NCBI Taxonomy" id="1540922"/>
    <lineage>
        <taxon>Eukaryota</taxon>
        <taxon>Fungi</taxon>
        <taxon>Dikarya</taxon>
        <taxon>Basidiomycota</taxon>
        <taxon>Wallemiomycotina</taxon>
        <taxon>Wallemiomycetes</taxon>
        <taxon>Wallemiales</taxon>
        <taxon>Wallemiaceae</taxon>
        <taxon>Wallemia</taxon>
    </lineage>
</organism>
<evidence type="ECO:0000256" key="5">
    <source>
        <dbReference type="ARBA" id="ARBA00023136"/>
    </source>
</evidence>
<dbReference type="AlphaFoldDB" id="A0A4T0FLA4"/>
<keyword evidence="5 6" id="KW-0472">Membrane</keyword>
<dbReference type="PANTHER" id="PTHR21236">
    <property type="entry name" value="GOLGI MEMBRANE PROTEIN YIP1"/>
    <property type="match status" value="1"/>
</dbReference>
<dbReference type="GO" id="GO:0000139">
    <property type="term" value="C:Golgi membrane"/>
    <property type="evidence" value="ECO:0007669"/>
    <property type="project" value="UniProtKB-SubCell"/>
</dbReference>
<feature type="transmembrane region" description="Helical" evidence="6">
    <location>
        <begin position="159"/>
        <end position="179"/>
    </location>
</feature>
<keyword evidence="9" id="KW-1185">Reference proteome</keyword>
<gene>
    <name evidence="8" type="ORF">E3P99_02122</name>
</gene>
<evidence type="ECO:0000256" key="4">
    <source>
        <dbReference type="ARBA" id="ARBA00022989"/>
    </source>
</evidence>
<feature type="transmembrane region" description="Helical" evidence="6">
    <location>
        <begin position="103"/>
        <end position="123"/>
    </location>
</feature>
<comment type="similarity">
    <text evidence="2 6">Belongs to the YIP1 family.</text>
</comment>
<keyword evidence="3 6" id="KW-0812">Transmembrane</keyword>
<evidence type="ECO:0000313" key="8">
    <source>
        <dbReference type="EMBL" id="TIA89337.1"/>
    </source>
</evidence>
<proteinExistence type="inferred from homology"/>
<reference evidence="8 9" key="1">
    <citation type="submission" date="2019-03" db="EMBL/GenBank/DDBJ databases">
        <title>Sequencing 23 genomes of Wallemia ichthyophaga.</title>
        <authorList>
            <person name="Gostincar C."/>
        </authorList>
    </citation>
    <scope>NUCLEOTIDE SEQUENCE [LARGE SCALE GENOMIC DNA]</scope>
    <source>
        <strain evidence="8 9">EXF-5753</strain>
    </source>
</reference>
<dbReference type="GO" id="GO:0005802">
    <property type="term" value="C:trans-Golgi network"/>
    <property type="evidence" value="ECO:0007669"/>
    <property type="project" value="TreeGrafter"/>
</dbReference>
<feature type="transmembrane region" description="Helical" evidence="6">
    <location>
        <begin position="135"/>
        <end position="153"/>
    </location>
</feature>
<feature type="transmembrane region" description="Helical" evidence="6">
    <location>
        <begin position="191"/>
        <end position="209"/>
    </location>
</feature>
<comment type="subcellular location">
    <subcellularLocation>
        <location evidence="6">Golgi apparatus membrane</location>
        <topology evidence="6">Multi-pass membrane protein</topology>
    </subcellularLocation>
    <subcellularLocation>
        <location evidence="1">Membrane</location>
        <topology evidence="1">Multi-pass membrane protein</topology>
    </subcellularLocation>
</comment>
<dbReference type="InterPro" id="IPR045231">
    <property type="entry name" value="Yip1/4-like"/>
</dbReference>
<dbReference type="GO" id="GO:0048280">
    <property type="term" value="P:vesicle fusion with Golgi apparatus"/>
    <property type="evidence" value="ECO:0007669"/>
    <property type="project" value="TreeGrafter"/>
</dbReference>
<dbReference type="OrthoDB" id="440385at2759"/>
<dbReference type="EMBL" id="SPNW01000028">
    <property type="protein sequence ID" value="TIA89337.1"/>
    <property type="molecule type" value="Genomic_DNA"/>
</dbReference>
<evidence type="ECO:0000256" key="6">
    <source>
        <dbReference type="RuleBase" id="RU361264"/>
    </source>
</evidence>
<protein>
    <recommendedName>
        <fullName evidence="6">Protein YIP</fullName>
    </recommendedName>
</protein>
<dbReference type="Proteomes" id="UP000310189">
    <property type="component" value="Unassembled WGS sequence"/>
</dbReference>
<evidence type="ECO:0000256" key="3">
    <source>
        <dbReference type="ARBA" id="ARBA00022692"/>
    </source>
</evidence>
<evidence type="ECO:0000256" key="1">
    <source>
        <dbReference type="ARBA" id="ARBA00004141"/>
    </source>
</evidence>
<keyword evidence="4 6" id="KW-1133">Transmembrane helix</keyword>
<comment type="caution">
    <text evidence="8">The sequence shown here is derived from an EMBL/GenBank/DDBJ whole genome shotgun (WGS) entry which is preliminary data.</text>
</comment>
<dbReference type="PANTHER" id="PTHR21236:SF2">
    <property type="entry name" value="PROTEIN YIPF"/>
    <property type="match status" value="1"/>
</dbReference>
<name>A0A4T0FLA4_9BASI</name>
<dbReference type="InterPro" id="IPR006977">
    <property type="entry name" value="Yip1_dom"/>
</dbReference>
<sequence length="219" mass="23209">MGTSGNAGYASLSPNSAGFISSAYDGPWYHAFGSGGLEGEEPLLVELGINFSHILTKSLAVLNPFSNKVDDRLMDDADLAGPLVFWGAFGLALLLSGKAQFGYIYGVALIGSISIYSLLNVMSPQGIEVSRTASVLGYCLLPMVILSVISVPFQMDNWIGYGLSAFTTVWCTFAASGIFVTVQQMKEQRLLVAYPVGLLYACFALLSVFTEGAVVGKSS</sequence>
<accession>A0A4T0FLA4</accession>
<evidence type="ECO:0000259" key="7">
    <source>
        <dbReference type="Pfam" id="PF04893"/>
    </source>
</evidence>
<evidence type="ECO:0000313" key="9">
    <source>
        <dbReference type="Proteomes" id="UP000310189"/>
    </source>
</evidence>
<dbReference type="GO" id="GO:0006888">
    <property type="term" value="P:endoplasmic reticulum to Golgi vesicle-mediated transport"/>
    <property type="evidence" value="ECO:0007669"/>
    <property type="project" value="InterPro"/>
</dbReference>
<feature type="domain" description="Yip1" evidence="7">
    <location>
        <begin position="71"/>
        <end position="205"/>
    </location>
</feature>
<comment type="caution">
    <text evidence="6">Lacks conserved residue(s) required for the propagation of feature annotation.</text>
</comment>
<dbReference type="Pfam" id="PF04893">
    <property type="entry name" value="Yip1"/>
    <property type="match status" value="1"/>
</dbReference>
<evidence type="ECO:0000256" key="2">
    <source>
        <dbReference type="ARBA" id="ARBA00010596"/>
    </source>
</evidence>